<evidence type="ECO:0000256" key="1">
    <source>
        <dbReference type="ARBA" id="ARBA00006484"/>
    </source>
</evidence>
<dbReference type="AlphaFoldDB" id="A0A1X7R966"/>
<comment type="similarity">
    <text evidence="1">Belongs to the short-chain dehydrogenases/reductases (SDR) family.</text>
</comment>
<keyword evidence="3" id="KW-0560">Oxidoreductase</keyword>
<proteinExistence type="inferred from homology"/>
<protein>
    <recommendedName>
        <fullName evidence="6">NAD(P)-binding protein</fullName>
    </recommendedName>
</protein>
<dbReference type="PRINTS" id="PR00081">
    <property type="entry name" value="GDHRDH"/>
</dbReference>
<keyword evidence="5" id="KW-1185">Reference proteome</keyword>
<dbReference type="EMBL" id="FXLY01000009">
    <property type="protein sequence ID" value="SMN22000.1"/>
    <property type="molecule type" value="Genomic_DNA"/>
</dbReference>
<dbReference type="PANTHER" id="PTHR24320">
    <property type="entry name" value="RETINOL DEHYDROGENASE"/>
    <property type="match status" value="1"/>
</dbReference>
<sequence>MKVPEITAPSTSKLYFLKEVYYGFRPNPPQFRPEHYPDLTGKTAIVTGCNTGIGKYVLELLYQKNCRIICVVRTQEKGEQAKNEIITANPDSNGAIDIVGGCDFLDFEKVVIAGKKISELLDQTSSGALNIVIHNAGLTWLVAPNSPKSSVQNYEAMYQTNVLGPQLLQHFIDPYLLKEDDISLKRLVWVSSAAHFFTPEPYGIYWDDPGFKNTPLEQRPKGMNLYGQSKTYNIYQAQAWYDIHKEQADKIGCVSTSCYPGNLSTDMSRAWWPPFVTAAKLVVWDGVYGAYSELYCALSSTLTSKDSGSYIVPFGEIHDPREDVKAALTNGISREVWKFCEEQISEYIP</sequence>
<dbReference type="SUPFAM" id="SSF51735">
    <property type="entry name" value="NAD(P)-binding Rossmann-fold domains"/>
    <property type="match status" value="1"/>
</dbReference>
<dbReference type="InterPro" id="IPR036291">
    <property type="entry name" value="NAD(P)-bd_dom_sf"/>
</dbReference>
<evidence type="ECO:0008006" key="6">
    <source>
        <dbReference type="Google" id="ProtNLM"/>
    </source>
</evidence>
<accession>A0A1X7R966</accession>
<dbReference type="Pfam" id="PF00106">
    <property type="entry name" value="adh_short"/>
    <property type="match status" value="1"/>
</dbReference>
<name>A0A1X7R966_9SACH</name>
<keyword evidence="2" id="KW-0521">NADP</keyword>
<dbReference type="STRING" id="1789683.A0A1X7R966"/>
<dbReference type="Gene3D" id="3.40.50.720">
    <property type="entry name" value="NAD(P)-binding Rossmann-like Domain"/>
    <property type="match status" value="1"/>
</dbReference>
<evidence type="ECO:0000313" key="5">
    <source>
        <dbReference type="Proteomes" id="UP000196158"/>
    </source>
</evidence>
<dbReference type="InterPro" id="IPR002347">
    <property type="entry name" value="SDR_fam"/>
</dbReference>
<reference evidence="4 5" key="1">
    <citation type="submission" date="2017-04" db="EMBL/GenBank/DDBJ databases">
        <authorList>
            <person name="Afonso C.L."/>
            <person name="Miller P.J."/>
            <person name="Scott M.A."/>
            <person name="Spackman E."/>
            <person name="Goraichik I."/>
            <person name="Dimitrov K.M."/>
            <person name="Suarez D.L."/>
            <person name="Swayne D.E."/>
        </authorList>
    </citation>
    <scope>NUCLEOTIDE SEQUENCE [LARGE SCALE GENOMIC DNA]</scope>
</reference>
<evidence type="ECO:0000313" key="4">
    <source>
        <dbReference type="EMBL" id="SMN22000.1"/>
    </source>
</evidence>
<dbReference type="GO" id="GO:0016491">
    <property type="term" value="F:oxidoreductase activity"/>
    <property type="evidence" value="ECO:0007669"/>
    <property type="project" value="UniProtKB-KW"/>
</dbReference>
<evidence type="ECO:0000256" key="3">
    <source>
        <dbReference type="ARBA" id="ARBA00023002"/>
    </source>
</evidence>
<organism evidence="4 5">
    <name type="scientific">Maudiozyma saulgeensis</name>
    <dbReference type="NCBI Taxonomy" id="1789683"/>
    <lineage>
        <taxon>Eukaryota</taxon>
        <taxon>Fungi</taxon>
        <taxon>Dikarya</taxon>
        <taxon>Ascomycota</taxon>
        <taxon>Saccharomycotina</taxon>
        <taxon>Saccharomycetes</taxon>
        <taxon>Saccharomycetales</taxon>
        <taxon>Saccharomycetaceae</taxon>
        <taxon>Maudiozyma</taxon>
    </lineage>
</organism>
<dbReference type="Proteomes" id="UP000196158">
    <property type="component" value="Unassembled WGS sequence"/>
</dbReference>
<dbReference type="OrthoDB" id="191139at2759"/>
<dbReference type="PANTHER" id="PTHR24320:SF236">
    <property type="entry name" value="SHORT-CHAIN DEHYDROGENASE-RELATED"/>
    <property type="match status" value="1"/>
</dbReference>
<evidence type="ECO:0000256" key="2">
    <source>
        <dbReference type="ARBA" id="ARBA00022857"/>
    </source>
</evidence>
<gene>
    <name evidence="4" type="ORF">KASA_0J03641G</name>
</gene>